<dbReference type="PROSITE" id="PS51257">
    <property type="entry name" value="PROKAR_LIPOPROTEIN"/>
    <property type="match status" value="1"/>
</dbReference>
<dbReference type="Proteomes" id="UP001589619">
    <property type="component" value="Unassembled WGS sequence"/>
</dbReference>
<comment type="caution">
    <text evidence="6">The sequence shown here is derived from an EMBL/GenBank/DDBJ whole genome shotgun (WGS) entry which is preliminary data.</text>
</comment>
<evidence type="ECO:0000256" key="3">
    <source>
        <dbReference type="ARBA" id="ARBA00023136"/>
    </source>
</evidence>
<evidence type="ECO:0000256" key="1">
    <source>
        <dbReference type="ARBA" id="ARBA00022475"/>
    </source>
</evidence>
<sequence>MKEKPMRLPGRAACTAVLALLCPLLLLSACGLFSPGVERPPVRFPQVSVAMLDRGEVSESEGSYEHNRWTKWIEEQSGIGLKIVPVPRNQAGEKLNRLIAAGAAPDLIWEYDRNYIGTLVAQGVVQPLDEYIDKYSTVVKSYIANNPDLAPYMTFDGRLYAITTRRTPDAMANGGLWIRRDWLERVGMKAPSTEEEFFAVLQAFRDSGLAGPAEAPVLSLYAHYAHVFQALYATHPTQWYVENGTMTNARFVDRVVDELAFERKLYANGYIDREYLTDTDMQRSMTAWTEGRTGVLIGNYGPAVSSSMLELLGHVPEADPVPLEPFATKYGHMGMYQETPAFIYVALNKHASDPEAAVRYLDWMMEKGWFTLLHGFENEHYRLVDGVPQTIDADKFRREAAYAGEYAIVRDSAASFRPEGLIAGAAPDAVSRRWAGLLAQSLETALRYPFRRDIPYSPNMAAIGDAFGAVGPRLSDIRTAAIVTGELTPGEALEQMRREWRDAGGEQVDRLAQQWYERNRDGFERTKGLLRP</sequence>
<dbReference type="EMBL" id="JBHMAG010000001">
    <property type="protein sequence ID" value="MFB9749948.1"/>
    <property type="molecule type" value="Genomic_DNA"/>
</dbReference>
<dbReference type="InterPro" id="IPR050490">
    <property type="entry name" value="Bact_solute-bd_prot1"/>
</dbReference>
<protein>
    <submittedName>
        <fullName evidence="6">Extracellular solute-binding protein</fullName>
    </submittedName>
</protein>
<proteinExistence type="predicted"/>
<dbReference type="SUPFAM" id="SSF53850">
    <property type="entry name" value="Periplasmic binding protein-like II"/>
    <property type="match status" value="1"/>
</dbReference>
<dbReference type="Pfam" id="PF01547">
    <property type="entry name" value="SBP_bac_1"/>
    <property type="match status" value="1"/>
</dbReference>
<evidence type="ECO:0000256" key="4">
    <source>
        <dbReference type="ARBA" id="ARBA00023139"/>
    </source>
</evidence>
<keyword evidence="4" id="KW-0564">Palmitate</keyword>
<dbReference type="Gene3D" id="3.40.190.10">
    <property type="entry name" value="Periplasmic binding protein-like II"/>
    <property type="match status" value="2"/>
</dbReference>
<keyword evidence="2" id="KW-0732">Signal</keyword>
<keyword evidence="1" id="KW-1003">Cell membrane</keyword>
<evidence type="ECO:0000256" key="2">
    <source>
        <dbReference type="ARBA" id="ARBA00022729"/>
    </source>
</evidence>
<evidence type="ECO:0000256" key="5">
    <source>
        <dbReference type="ARBA" id="ARBA00023288"/>
    </source>
</evidence>
<accession>A0ABV5VP73</accession>
<dbReference type="PANTHER" id="PTHR43649">
    <property type="entry name" value="ARABINOSE-BINDING PROTEIN-RELATED"/>
    <property type="match status" value="1"/>
</dbReference>
<keyword evidence="7" id="KW-1185">Reference proteome</keyword>
<evidence type="ECO:0000313" key="7">
    <source>
        <dbReference type="Proteomes" id="UP001589619"/>
    </source>
</evidence>
<dbReference type="InterPro" id="IPR006059">
    <property type="entry name" value="SBP"/>
</dbReference>
<dbReference type="PANTHER" id="PTHR43649:SF33">
    <property type="entry name" value="POLYGALACTURONAN_RHAMNOGALACTURONAN-BINDING PROTEIN YTCQ"/>
    <property type="match status" value="1"/>
</dbReference>
<keyword evidence="5" id="KW-0449">Lipoprotein</keyword>
<gene>
    <name evidence="6" type="ORF">ACFFNY_00050</name>
</gene>
<reference evidence="6 7" key="1">
    <citation type="submission" date="2024-09" db="EMBL/GenBank/DDBJ databases">
        <authorList>
            <person name="Sun Q."/>
            <person name="Mori K."/>
        </authorList>
    </citation>
    <scope>NUCLEOTIDE SEQUENCE [LARGE SCALE GENOMIC DNA]</scope>
    <source>
        <strain evidence="6 7">JCM 12520</strain>
    </source>
</reference>
<organism evidence="6 7">
    <name type="scientific">Paenibacillus hodogayensis</name>
    <dbReference type="NCBI Taxonomy" id="279208"/>
    <lineage>
        <taxon>Bacteria</taxon>
        <taxon>Bacillati</taxon>
        <taxon>Bacillota</taxon>
        <taxon>Bacilli</taxon>
        <taxon>Bacillales</taxon>
        <taxon>Paenibacillaceae</taxon>
        <taxon>Paenibacillus</taxon>
    </lineage>
</organism>
<dbReference type="RefSeq" id="WP_344910001.1">
    <property type="nucleotide sequence ID" value="NZ_BAAAYO010000008.1"/>
</dbReference>
<keyword evidence="3" id="KW-0472">Membrane</keyword>
<evidence type="ECO:0000313" key="6">
    <source>
        <dbReference type="EMBL" id="MFB9749948.1"/>
    </source>
</evidence>
<name>A0ABV5VP73_9BACL</name>